<dbReference type="PANTHER" id="PTHR30126:SF39">
    <property type="entry name" value="HTH-TYPE TRANSCRIPTIONAL REGULATOR CYSL"/>
    <property type="match status" value="1"/>
</dbReference>
<dbReference type="InterPro" id="IPR000847">
    <property type="entry name" value="LysR_HTH_N"/>
</dbReference>
<sequence length="318" mass="33943">MTPTQLRAFAAVVRLGSVKQAAAELEVSEAAVSLHIGQLRKELGDQLFRRTASGLAFTPGGLRLASRAGEMLSLQERTIIEVGQAGKGRRLLRIAASSLFAEHAAPGLIELFAGRAADLDVELSVHDPRRFGTLLHSRAVDVAIGPHPGVLDDSLTCNAFLNYQMIVVSGPEHPLAGLDVGVGRLREQTWLLGPSAAANIGVVPTMLRRINVPEEQQQIFQSHAAALEEVKRNHGVAPTISFAVAQDLAKGRLIRVAGPSLRFDGVWLTSTLPGRDALPAAAELVRFVTTPRATQAMLRGPGVGAGRFRPSVHVTLWS</sequence>
<dbReference type="Proteomes" id="UP001500888">
    <property type="component" value="Unassembled WGS sequence"/>
</dbReference>
<keyword evidence="4" id="KW-0804">Transcription</keyword>
<evidence type="ECO:0000256" key="1">
    <source>
        <dbReference type="ARBA" id="ARBA00009437"/>
    </source>
</evidence>
<dbReference type="Gene3D" id="3.40.190.290">
    <property type="match status" value="1"/>
</dbReference>
<dbReference type="Pfam" id="PF00126">
    <property type="entry name" value="HTH_1"/>
    <property type="match status" value="1"/>
</dbReference>
<dbReference type="InterPro" id="IPR005119">
    <property type="entry name" value="LysR_subst-bd"/>
</dbReference>
<comment type="similarity">
    <text evidence="1">Belongs to the LysR transcriptional regulatory family.</text>
</comment>
<evidence type="ECO:0000256" key="2">
    <source>
        <dbReference type="ARBA" id="ARBA00023015"/>
    </source>
</evidence>
<gene>
    <name evidence="6" type="ORF">GCM10022226_81400</name>
</gene>
<dbReference type="Pfam" id="PF03466">
    <property type="entry name" value="LysR_substrate"/>
    <property type="match status" value="1"/>
</dbReference>
<reference evidence="7" key="1">
    <citation type="journal article" date="2019" name="Int. J. Syst. Evol. Microbiol.">
        <title>The Global Catalogue of Microorganisms (GCM) 10K type strain sequencing project: providing services to taxonomists for standard genome sequencing and annotation.</title>
        <authorList>
            <consortium name="The Broad Institute Genomics Platform"/>
            <consortium name="The Broad Institute Genome Sequencing Center for Infectious Disease"/>
            <person name="Wu L."/>
            <person name="Ma J."/>
        </authorList>
    </citation>
    <scope>NUCLEOTIDE SEQUENCE [LARGE SCALE GENOMIC DNA]</scope>
    <source>
        <strain evidence="7">JCM 16908</strain>
    </source>
</reference>
<dbReference type="Gene3D" id="1.10.10.10">
    <property type="entry name" value="Winged helix-like DNA-binding domain superfamily/Winged helix DNA-binding domain"/>
    <property type="match status" value="1"/>
</dbReference>
<evidence type="ECO:0000313" key="6">
    <source>
        <dbReference type="EMBL" id="GAA3845735.1"/>
    </source>
</evidence>
<keyword evidence="7" id="KW-1185">Reference proteome</keyword>
<evidence type="ECO:0000313" key="7">
    <source>
        <dbReference type="Proteomes" id="UP001500888"/>
    </source>
</evidence>
<protein>
    <submittedName>
        <fullName evidence="6">LysR family transcriptional regulator</fullName>
    </submittedName>
</protein>
<evidence type="ECO:0000256" key="4">
    <source>
        <dbReference type="ARBA" id="ARBA00023163"/>
    </source>
</evidence>
<dbReference type="RefSeq" id="WP_344953325.1">
    <property type="nucleotide sequence ID" value="NZ_BAAAZR010000063.1"/>
</dbReference>
<dbReference type="SUPFAM" id="SSF53850">
    <property type="entry name" value="Periplasmic binding protein-like II"/>
    <property type="match status" value="1"/>
</dbReference>
<dbReference type="EMBL" id="BAAAZR010000063">
    <property type="protein sequence ID" value="GAA3845735.1"/>
    <property type="molecule type" value="Genomic_DNA"/>
</dbReference>
<proteinExistence type="inferred from homology"/>
<comment type="caution">
    <text evidence="6">The sequence shown here is derived from an EMBL/GenBank/DDBJ whole genome shotgun (WGS) entry which is preliminary data.</text>
</comment>
<accession>A0ABP7JJ47</accession>
<feature type="domain" description="HTH lysR-type" evidence="5">
    <location>
        <begin position="1"/>
        <end position="58"/>
    </location>
</feature>
<dbReference type="SUPFAM" id="SSF46785">
    <property type="entry name" value="Winged helix' DNA-binding domain"/>
    <property type="match status" value="1"/>
</dbReference>
<name>A0ABP7JJ47_9ACTN</name>
<dbReference type="PROSITE" id="PS50931">
    <property type="entry name" value="HTH_LYSR"/>
    <property type="match status" value="1"/>
</dbReference>
<dbReference type="InterPro" id="IPR036390">
    <property type="entry name" value="WH_DNA-bd_sf"/>
</dbReference>
<organism evidence="6 7">
    <name type="scientific">Sphaerisporangium flaviroseum</name>
    <dbReference type="NCBI Taxonomy" id="509199"/>
    <lineage>
        <taxon>Bacteria</taxon>
        <taxon>Bacillati</taxon>
        <taxon>Actinomycetota</taxon>
        <taxon>Actinomycetes</taxon>
        <taxon>Streptosporangiales</taxon>
        <taxon>Streptosporangiaceae</taxon>
        <taxon>Sphaerisporangium</taxon>
    </lineage>
</organism>
<dbReference type="InterPro" id="IPR036388">
    <property type="entry name" value="WH-like_DNA-bd_sf"/>
</dbReference>
<evidence type="ECO:0000259" key="5">
    <source>
        <dbReference type="PROSITE" id="PS50931"/>
    </source>
</evidence>
<evidence type="ECO:0000256" key="3">
    <source>
        <dbReference type="ARBA" id="ARBA00023125"/>
    </source>
</evidence>
<dbReference type="PANTHER" id="PTHR30126">
    <property type="entry name" value="HTH-TYPE TRANSCRIPTIONAL REGULATOR"/>
    <property type="match status" value="1"/>
</dbReference>
<keyword evidence="3" id="KW-0238">DNA-binding</keyword>
<keyword evidence="2" id="KW-0805">Transcription regulation</keyword>
<dbReference type="PRINTS" id="PR00039">
    <property type="entry name" value="HTHLYSR"/>
</dbReference>